<reference evidence="10 11" key="1">
    <citation type="submission" date="2018-10" db="EMBL/GenBank/DDBJ databases">
        <title>Genomic Encyclopedia of Archaeal and Bacterial Type Strains, Phase II (KMG-II): from individual species to whole genera.</title>
        <authorList>
            <person name="Goeker M."/>
        </authorList>
    </citation>
    <scope>NUCLEOTIDE SEQUENCE [LARGE SCALE GENOMIC DNA]</scope>
    <source>
        <strain evidence="10 11">DSM 18602</strain>
    </source>
</reference>
<dbReference type="EMBL" id="RBKU01000001">
    <property type="protein sequence ID" value="RKR79999.1"/>
    <property type="molecule type" value="Genomic_DNA"/>
</dbReference>
<feature type="compositionally biased region" description="Basic and acidic residues" evidence="7">
    <location>
        <begin position="669"/>
        <end position="694"/>
    </location>
</feature>
<evidence type="ECO:0000256" key="8">
    <source>
        <dbReference type="SAM" id="Phobius"/>
    </source>
</evidence>
<keyword evidence="4 8" id="KW-0812">Transmembrane</keyword>
<evidence type="ECO:0000256" key="4">
    <source>
        <dbReference type="ARBA" id="ARBA00022692"/>
    </source>
</evidence>
<dbReference type="InterPro" id="IPR025988">
    <property type="entry name" value="YWFCY_dom"/>
</dbReference>
<keyword evidence="3" id="KW-1003">Cell membrane</keyword>
<evidence type="ECO:0000313" key="11">
    <source>
        <dbReference type="Proteomes" id="UP000268007"/>
    </source>
</evidence>
<evidence type="ECO:0000313" key="10">
    <source>
        <dbReference type="EMBL" id="RKR79999.1"/>
    </source>
</evidence>
<feature type="region of interest" description="Disordered" evidence="7">
    <location>
        <begin position="669"/>
        <end position="704"/>
    </location>
</feature>
<protein>
    <submittedName>
        <fullName evidence="10">Type IV secretory system conjugative DNA transfer VirD4/TraG family protein</fullName>
    </submittedName>
</protein>
<comment type="subcellular location">
    <subcellularLocation>
        <location evidence="1">Cell membrane</location>
        <topology evidence="1">Multi-pass membrane protein</topology>
    </subcellularLocation>
</comment>
<dbReference type="Pfam" id="PF02534">
    <property type="entry name" value="T4SS-DNA_transf"/>
    <property type="match status" value="1"/>
</dbReference>
<organism evidence="10 11">
    <name type="scientific">Mucilaginibacter gracilis</name>
    <dbReference type="NCBI Taxonomy" id="423350"/>
    <lineage>
        <taxon>Bacteria</taxon>
        <taxon>Pseudomonadati</taxon>
        <taxon>Bacteroidota</taxon>
        <taxon>Sphingobacteriia</taxon>
        <taxon>Sphingobacteriales</taxon>
        <taxon>Sphingobacteriaceae</taxon>
        <taxon>Mucilaginibacter</taxon>
    </lineage>
</organism>
<evidence type="ECO:0000256" key="5">
    <source>
        <dbReference type="ARBA" id="ARBA00022989"/>
    </source>
</evidence>
<feature type="transmembrane region" description="Helical" evidence="8">
    <location>
        <begin position="34"/>
        <end position="57"/>
    </location>
</feature>
<proteinExistence type="inferred from homology"/>
<keyword evidence="6 8" id="KW-0472">Membrane</keyword>
<dbReference type="Proteomes" id="UP000268007">
    <property type="component" value="Unassembled WGS sequence"/>
</dbReference>
<dbReference type="GO" id="GO:0005886">
    <property type="term" value="C:plasma membrane"/>
    <property type="evidence" value="ECO:0007669"/>
    <property type="project" value="UniProtKB-SubCell"/>
</dbReference>
<gene>
    <name evidence="10" type="ORF">BDD43_0086</name>
</gene>
<keyword evidence="11" id="KW-1185">Reference proteome</keyword>
<dbReference type="PANTHER" id="PTHR37937">
    <property type="entry name" value="CONJUGATIVE TRANSFER: DNA TRANSPORT"/>
    <property type="match status" value="1"/>
</dbReference>
<sequence length="704" mass="79992">MEKVAEGRMRLEGLMQTGEDTNGLRKIIDLTRGISIAILCLHFYIACYQVFAGWHFTANITNHLMANIARTSLFGSLWKPKWAALLLLAVSLVGSKGKKDEKIRLDMLLIYIAAGLLFYLGGIMFLYLRAGHTFIAATYMAVTGLGYLLILTGGGRLSRLLKANLNKDIFNRENETFPQEERLLENEYSINLPAVYRYKGKSRKSWINNINPFRGLLVAGTPGAGKSYFVIRHVIEQHIKKGFAMFLYDFKYPDLSVIVYNALLKYKHNYKVKPGFWVIDFDNIQHQCNPLHPESMEDITDASESSRTILLGLNREWIRKQGDFFVESPINFLTAIIWYLRKYQNGKYCTLPHVIELMRTEYDKLFPILMEEPEIAVLVDPFVSAYRNKAMNQLEGQIASAKISLARLSSPKLYYVLSGNDFTLDINNPQEPKIVCIGNNPQKQQVYGAVLSLFVSRMIKLVNRKGQLKSSLLFDEFPTIFINNMDSLIATARSNKVATTLAVQDFSQLRKDYGKEQADVIPNIIGNIICGQVTGDTAKQLSERFGKIVQDRTSLSINSSDTSVSKSTQLDHAIPASRISALSSGEFVGMVADDPDNKIDLKLFHSEIQNEHDAIKEETDAYELIPQARVVTEEMILENYERIKEEIRELVETELEPLLEREKIALEMEKQKQQEEKVKEEAEKQVAEVNKPNEKLPPVEGLTM</sequence>
<evidence type="ECO:0000256" key="6">
    <source>
        <dbReference type="ARBA" id="ARBA00023136"/>
    </source>
</evidence>
<evidence type="ECO:0000259" key="9">
    <source>
        <dbReference type="Pfam" id="PF14293"/>
    </source>
</evidence>
<comment type="caution">
    <text evidence="10">The sequence shown here is derived from an EMBL/GenBank/DDBJ whole genome shotgun (WGS) entry which is preliminary data.</text>
</comment>
<dbReference type="CDD" id="cd01127">
    <property type="entry name" value="TrwB_TraG_TraD_VirD4"/>
    <property type="match status" value="1"/>
</dbReference>
<dbReference type="InterPro" id="IPR051539">
    <property type="entry name" value="T4SS-coupling_protein"/>
</dbReference>
<dbReference type="NCBIfam" id="NF041326">
    <property type="entry name" value="Bacteroid_MobC"/>
    <property type="match status" value="1"/>
</dbReference>
<accession>A0A495IVW4</accession>
<dbReference type="InterPro" id="IPR027417">
    <property type="entry name" value="P-loop_NTPase"/>
</dbReference>
<name>A0A495IVW4_9SPHI</name>
<dbReference type="PANTHER" id="PTHR37937:SF1">
    <property type="entry name" value="CONJUGATIVE TRANSFER: DNA TRANSPORT"/>
    <property type="match status" value="1"/>
</dbReference>
<dbReference type="Pfam" id="PF14293">
    <property type="entry name" value="YWFCY"/>
    <property type="match status" value="1"/>
</dbReference>
<evidence type="ECO:0000256" key="1">
    <source>
        <dbReference type="ARBA" id="ARBA00004651"/>
    </source>
</evidence>
<feature type="domain" description="YWFCY" evidence="9">
    <location>
        <begin position="19"/>
        <end position="162"/>
    </location>
</feature>
<evidence type="ECO:0000256" key="3">
    <source>
        <dbReference type="ARBA" id="ARBA00022475"/>
    </source>
</evidence>
<feature type="transmembrane region" description="Helical" evidence="8">
    <location>
        <begin position="134"/>
        <end position="152"/>
    </location>
</feature>
<dbReference type="AlphaFoldDB" id="A0A495IVW4"/>
<evidence type="ECO:0000256" key="7">
    <source>
        <dbReference type="SAM" id="MobiDB-lite"/>
    </source>
</evidence>
<keyword evidence="5 8" id="KW-1133">Transmembrane helix</keyword>
<dbReference type="Gene3D" id="3.40.50.300">
    <property type="entry name" value="P-loop containing nucleotide triphosphate hydrolases"/>
    <property type="match status" value="2"/>
</dbReference>
<dbReference type="InterPro" id="IPR003688">
    <property type="entry name" value="TraG/VirD4"/>
</dbReference>
<dbReference type="SUPFAM" id="SSF52540">
    <property type="entry name" value="P-loop containing nucleoside triphosphate hydrolases"/>
    <property type="match status" value="1"/>
</dbReference>
<evidence type="ECO:0000256" key="2">
    <source>
        <dbReference type="ARBA" id="ARBA00008806"/>
    </source>
</evidence>
<feature type="transmembrane region" description="Helical" evidence="8">
    <location>
        <begin position="107"/>
        <end position="128"/>
    </location>
</feature>
<comment type="similarity">
    <text evidence="2">Belongs to the VirD4/TraG family.</text>
</comment>
<feature type="transmembrane region" description="Helical" evidence="8">
    <location>
        <begin position="77"/>
        <end position="95"/>
    </location>
</feature>